<comment type="caution">
    <text evidence="2">The sequence shown here is derived from an EMBL/GenBank/DDBJ whole genome shotgun (WGS) entry which is preliminary data.</text>
</comment>
<dbReference type="Proteomes" id="UP000177943">
    <property type="component" value="Unassembled WGS sequence"/>
</dbReference>
<dbReference type="Pfam" id="PF05016">
    <property type="entry name" value="ParE_toxin"/>
    <property type="match status" value="1"/>
</dbReference>
<evidence type="ECO:0000313" key="2">
    <source>
        <dbReference type="EMBL" id="OHA25837.1"/>
    </source>
</evidence>
<dbReference type="InterPro" id="IPR035093">
    <property type="entry name" value="RelE/ParE_toxin_dom_sf"/>
</dbReference>
<gene>
    <name evidence="2" type="ORF">A3D56_01100</name>
</gene>
<evidence type="ECO:0000313" key="3">
    <source>
        <dbReference type="Proteomes" id="UP000177943"/>
    </source>
</evidence>
<evidence type="ECO:0000256" key="1">
    <source>
        <dbReference type="ARBA" id="ARBA00022649"/>
    </source>
</evidence>
<organism evidence="2 3">
    <name type="scientific">Candidatus Taylorbacteria bacterium RIFCSPHIGHO2_02_FULL_45_35</name>
    <dbReference type="NCBI Taxonomy" id="1802311"/>
    <lineage>
        <taxon>Bacteria</taxon>
        <taxon>Candidatus Tayloriibacteriota</taxon>
    </lineage>
</organism>
<dbReference type="EMBL" id="MHRP01000043">
    <property type="protein sequence ID" value="OHA25837.1"/>
    <property type="molecule type" value="Genomic_DNA"/>
</dbReference>
<dbReference type="Gene3D" id="3.30.2310.20">
    <property type="entry name" value="RelE-like"/>
    <property type="match status" value="1"/>
</dbReference>
<keyword evidence="1" id="KW-1277">Toxin-antitoxin system</keyword>
<reference evidence="2 3" key="1">
    <citation type="journal article" date="2016" name="Nat. Commun.">
        <title>Thousands of microbial genomes shed light on interconnected biogeochemical processes in an aquifer system.</title>
        <authorList>
            <person name="Anantharaman K."/>
            <person name="Brown C.T."/>
            <person name="Hug L.A."/>
            <person name="Sharon I."/>
            <person name="Castelle C.J."/>
            <person name="Probst A.J."/>
            <person name="Thomas B.C."/>
            <person name="Singh A."/>
            <person name="Wilkins M.J."/>
            <person name="Karaoz U."/>
            <person name="Brodie E.L."/>
            <person name="Williams K.H."/>
            <person name="Hubbard S.S."/>
            <person name="Banfield J.F."/>
        </authorList>
    </citation>
    <scope>NUCLEOTIDE SEQUENCE [LARGE SCALE GENOMIC DNA]</scope>
</reference>
<name>A0A1G2MPL5_9BACT</name>
<accession>A0A1G2MPL5</accession>
<sequence>MLEINVSSPSEKYFKKLLPKHKRQVSEKIFKLAENPKASDVGPLRGFKDYYRADIGEHRIIYRWSSVTIFITLIGKRNDDDVYRKLGRMAK</sequence>
<proteinExistence type="predicted"/>
<dbReference type="InterPro" id="IPR007712">
    <property type="entry name" value="RelE/ParE_toxin"/>
</dbReference>
<evidence type="ECO:0008006" key="4">
    <source>
        <dbReference type="Google" id="ProtNLM"/>
    </source>
</evidence>
<protein>
    <recommendedName>
        <fullName evidence="4">Addiction module toxin RelE</fullName>
    </recommendedName>
</protein>
<dbReference type="AlphaFoldDB" id="A0A1G2MPL5"/>
<dbReference type="SUPFAM" id="SSF143011">
    <property type="entry name" value="RelE-like"/>
    <property type="match status" value="1"/>
</dbReference>